<evidence type="ECO:0000256" key="2">
    <source>
        <dbReference type="ARBA" id="ARBA00022528"/>
    </source>
</evidence>
<comment type="subcellular location">
    <subcellularLocation>
        <location evidence="7">Plastid</location>
        <location evidence="7">Chloroplast thylakoid membrane</location>
    </subcellularLocation>
</comment>
<dbReference type="SUPFAM" id="SSF103511">
    <property type="entry name" value="Chlorophyll a-b binding protein"/>
    <property type="match status" value="1"/>
</dbReference>
<keyword evidence="4 7" id="KW-0934">Plastid</keyword>
<feature type="binding site" evidence="6">
    <location>
        <position position="134"/>
    </location>
    <ligand>
        <name>chlorophyll a</name>
        <dbReference type="ChEBI" id="CHEBI:58416"/>
        <label>1</label>
    </ligand>
</feature>
<accession>A0A7S2T0K3</accession>
<dbReference type="Pfam" id="PF00504">
    <property type="entry name" value="Chloroa_b-bind"/>
    <property type="match status" value="1"/>
</dbReference>
<dbReference type="PANTHER" id="PTHR21649">
    <property type="entry name" value="CHLOROPHYLL A/B BINDING PROTEIN"/>
    <property type="match status" value="1"/>
</dbReference>
<dbReference type="GO" id="GO:0009535">
    <property type="term" value="C:chloroplast thylakoid membrane"/>
    <property type="evidence" value="ECO:0007669"/>
    <property type="project" value="UniProtKB-SubCell"/>
</dbReference>
<evidence type="ECO:0000256" key="5">
    <source>
        <dbReference type="ARBA" id="ARBA00022991"/>
    </source>
</evidence>
<feature type="binding site" evidence="6">
    <location>
        <position position="240"/>
    </location>
    <ligand>
        <name>chlorophyll a</name>
        <dbReference type="ChEBI" id="CHEBI:58416"/>
        <label>1</label>
    </ligand>
</feature>
<comment type="function">
    <text evidence="7">The light-harvesting complex (LHC) functions as a light receptor, it captures and delivers excitation energy to photosystems with which it is closely associated.</text>
</comment>
<dbReference type="GO" id="GO:0009522">
    <property type="term" value="C:photosystem I"/>
    <property type="evidence" value="ECO:0007669"/>
    <property type="project" value="UniProtKB-KW"/>
</dbReference>
<feature type="binding site" evidence="6">
    <location>
        <position position="131"/>
    </location>
    <ligand>
        <name>chlorophyll a</name>
        <dbReference type="ChEBI" id="CHEBI:58416"/>
        <label>1</label>
    </ligand>
</feature>
<dbReference type="GO" id="GO:0009523">
    <property type="term" value="C:photosystem II"/>
    <property type="evidence" value="ECO:0007669"/>
    <property type="project" value="UniProtKB-KW"/>
</dbReference>
<keyword evidence="2 7" id="KW-0150">Chloroplast</keyword>
<keyword evidence="1 6" id="KW-0148">Chlorophyll</keyword>
<evidence type="ECO:0000313" key="8">
    <source>
        <dbReference type="EMBL" id="CAD9714871.1"/>
    </source>
</evidence>
<evidence type="ECO:0000256" key="3">
    <source>
        <dbReference type="ARBA" id="ARBA00022531"/>
    </source>
</evidence>
<dbReference type="EMBL" id="HBHL01005799">
    <property type="protein sequence ID" value="CAD9714871.1"/>
    <property type="molecule type" value="Transcribed_RNA"/>
</dbReference>
<evidence type="ECO:0000256" key="7">
    <source>
        <dbReference type="RuleBase" id="RU363080"/>
    </source>
</evidence>
<feature type="binding site" description="axial binding residue" evidence="6">
    <location>
        <position position="234"/>
    </location>
    <ligand>
        <name>chlorophyll a</name>
        <dbReference type="ChEBI" id="CHEBI:58416"/>
        <label>5</label>
    </ligand>
    <ligandPart>
        <name>Mg</name>
        <dbReference type="ChEBI" id="CHEBI:25107"/>
    </ligandPart>
</feature>
<dbReference type="GO" id="GO:0009765">
    <property type="term" value="P:photosynthesis, light harvesting"/>
    <property type="evidence" value="ECO:0007669"/>
    <property type="project" value="InterPro"/>
</dbReference>
<feature type="binding site" evidence="6">
    <location>
        <position position="252"/>
    </location>
    <ligand>
        <name>chlorophyll a</name>
        <dbReference type="ChEBI" id="CHEBI:58416"/>
        <label>1</label>
    </ligand>
</feature>
<name>A0A7S2T0K3_9CHLO</name>
<protein>
    <recommendedName>
        <fullName evidence="7">Chlorophyll a-b binding protein, chloroplastic</fullName>
    </recommendedName>
</protein>
<reference evidence="8" key="1">
    <citation type="submission" date="2021-01" db="EMBL/GenBank/DDBJ databases">
        <authorList>
            <person name="Corre E."/>
            <person name="Pelletier E."/>
            <person name="Niang G."/>
            <person name="Scheremetjew M."/>
            <person name="Finn R."/>
            <person name="Kale V."/>
            <person name="Holt S."/>
            <person name="Cochrane G."/>
            <person name="Meng A."/>
            <person name="Brown T."/>
            <person name="Cohen L."/>
        </authorList>
    </citation>
    <scope>NUCLEOTIDE SEQUENCE</scope>
    <source>
        <strain evidence="8">CCMP1205</strain>
    </source>
</reference>
<proteinExistence type="inferred from homology"/>
<evidence type="ECO:0000256" key="1">
    <source>
        <dbReference type="ARBA" id="ARBA00022494"/>
    </source>
</evidence>
<feature type="binding site" description="axial binding residue" evidence="6">
    <location>
        <position position="136"/>
    </location>
    <ligand>
        <name>chlorophyll b</name>
        <dbReference type="ChEBI" id="CHEBI:61721"/>
        <label>1</label>
    </ligand>
    <ligandPart>
        <name>Mg</name>
        <dbReference type="ChEBI" id="CHEBI:25107"/>
    </ligandPart>
</feature>
<dbReference type="AlphaFoldDB" id="A0A7S2T0K3"/>
<keyword evidence="3 7" id="KW-0602">Photosynthesis</keyword>
<dbReference type="GO" id="GO:0016168">
    <property type="term" value="F:chlorophyll binding"/>
    <property type="evidence" value="ECO:0007669"/>
    <property type="project" value="UniProtKB-KW"/>
</dbReference>
<gene>
    <name evidence="8" type="ORF">CPRI1469_LOCUS3725</name>
</gene>
<dbReference type="InterPro" id="IPR001344">
    <property type="entry name" value="Chloro_AB-bd_pln"/>
</dbReference>
<organism evidence="8">
    <name type="scientific">Chloropicon primus</name>
    <dbReference type="NCBI Taxonomy" id="1764295"/>
    <lineage>
        <taxon>Eukaryota</taxon>
        <taxon>Viridiplantae</taxon>
        <taxon>Chlorophyta</taxon>
        <taxon>Chloropicophyceae</taxon>
        <taxon>Chloropicales</taxon>
        <taxon>Chloropicaceae</taxon>
        <taxon>Chloropicon</taxon>
    </lineage>
</organism>
<keyword evidence="5 7" id="KW-0157">Chromophore</keyword>
<keyword evidence="7" id="KW-0603">Photosystem I</keyword>
<feature type="binding site" evidence="6">
    <location>
        <position position="267"/>
    </location>
    <ligand>
        <name>chlorophyll a</name>
        <dbReference type="ChEBI" id="CHEBI:58416"/>
        <label>1</label>
    </ligand>
</feature>
<evidence type="ECO:0000256" key="4">
    <source>
        <dbReference type="ARBA" id="ARBA00022640"/>
    </source>
</evidence>
<evidence type="ECO:0000256" key="6">
    <source>
        <dbReference type="PIRSR" id="PIRSR601344-1"/>
    </source>
</evidence>
<feature type="binding site" evidence="6">
    <location>
        <position position="235"/>
    </location>
    <ligand>
        <name>chlorophyll a</name>
        <dbReference type="ChEBI" id="CHEBI:58416"/>
        <label>1</label>
    </ligand>
</feature>
<comment type="similarity">
    <text evidence="7">Belongs to the light-harvesting chlorophyll a/b-binding (LHC) protein family.</text>
</comment>
<keyword evidence="7" id="KW-0604">Photosystem II</keyword>
<dbReference type="InterPro" id="IPR022796">
    <property type="entry name" value="Chloroa_b-bind"/>
</dbReference>
<dbReference type="Gene3D" id="1.10.3460.10">
    <property type="entry name" value="Chlorophyll a/b binding protein domain"/>
    <property type="match status" value="1"/>
</dbReference>
<keyword evidence="7" id="KW-0793">Thylakoid</keyword>
<sequence length="286" mass="30126">MSLSLSLCVCVCGGGITRQTTPRGRTDGLTRNIPLSLSLLLSLSGRQSQHNHPNPNQIMQSLTRASTLTRGVSKTSSVRGQSVVRRAKAGNWYPGGDSPAHLDGSLPGDYGFDPAGLGKSPGNLSRFREAEVLHGRWAMLGAVGCIVVEASGNGNWLQAPQWAIDGSDPSWLGQSFPFALPAVLGIQFVLMAGAEIKRNEESDPIKRIYPGGSFDPLGYAEKNGASGFEELKLKEIKNGRLAMFAMAGFYAQGLATGSGPLADLSAHLASPFGTNIATNGVSVPIY</sequence>
<feature type="binding site" evidence="6">
    <location>
        <position position="238"/>
    </location>
    <ligand>
        <name>chlorophyll a</name>
        <dbReference type="ChEBI" id="CHEBI:58416"/>
        <label>1</label>
    </ligand>
</feature>